<dbReference type="AlphaFoldDB" id="A0A7J9FLF2"/>
<organism evidence="1 2">
    <name type="scientific">Gossypium trilobum</name>
    <dbReference type="NCBI Taxonomy" id="34281"/>
    <lineage>
        <taxon>Eukaryota</taxon>
        <taxon>Viridiplantae</taxon>
        <taxon>Streptophyta</taxon>
        <taxon>Embryophyta</taxon>
        <taxon>Tracheophyta</taxon>
        <taxon>Spermatophyta</taxon>
        <taxon>Magnoliopsida</taxon>
        <taxon>eudicotyledons</taxon>
        <taxon>Gunneridae</taxon>
        <taxon>Pentapetalae</taxon>
        <taxon>rosids</taxon>
        <taxon>malvids</taxon>
        <taxon>Malvales</taxon>
        <taxon>Malvaceae</taxon>
        <taxon>Malvoideae</taxon>
        <taxon>Gossypium</taxon>
    </lineage>
</organism>
<proteinExistence type="predicted"/>
<sequence length="39" mass="4316">MFGSREYPITGVFHSRLNYVPSGGIKLASDERESNNQSA</sequence>
<gene>
    <name evidence="1" type="ORF">Gotri_025208</name>
</gene>
<name>A0A7J9FLF2_9ROSI</name>
<accession>A0A7J9FLF2</accession>
<dbReference type="EMBL" id="JABEZW010221051">
    <property type="protein sequence ID" value="MBA0786008.1"/>
    <property type="molecule type" value="Genomic_DNA"/>
</dbReference>
<evidence type="ECO:0000313" key="2">
    <source>
        <dbReference type="Proteomes" id="UP000593568"/>
    </source>
</evidence>
<comment type="caution">
    <text evidence="1">The sequence shown here is derived from an EMBL/GenBank/DDBJ whole genome shotgun (WGS) entry which is preliminary data.</text>
</comment>
<keyword evidence="2" id="KW-1185">Reference proteome</keyword>
<reference evidence="1 2" key="1">
    <citation type="journal article" date="2019" name="Genome Biol. Evol.">
        <title>Insights into the evolution of the New World diploid cottons (Gossypium, subgenus Houzingenia) based on genome sequencing.</title>
        <authorList>
            <person name="Grover C.E."/>
            <person name="Arick M.A. 2nd"/>
            <person name="Thrash A."/>
            <person name="Conover J.L."/>
            <person name="Sanders W.S."/>
            <person name="Peterson D.G."/>
            <person name="Frelichowski J.E."/>
            <person name="Scheffler J.A."/>
            <person name="Scheffler B.E."/>
            <person name="Wendel J.F."/>
        </authorList>
    </citation>
    <scope>NUCLEOTIDE SEQUENCE [LARGE SCALE GENOMIC DNA]</scope>
    <source>
        <strain evidence="1">8</strain>
        <tissue evidence="1">Leaf</tissue>
    </source>
</reference>
<evidence type="ECO:0000313" key="1">
    <source>
        <dbReference type="EMBL" id="MBA0786008.1"/>
    </source>
</evidence>
<dbReference type="Proteomes" id="UP000593568">
    <property type="component" value="Unassembled WGS sequence"/>
</dbReference>
<protein>
    <submittedName>
        <fullName evidence="1">Uncharacterized protein</fullName>
    </submittedName>
</protein>